<reference evidence="4" key="1">
    <citation type="journal article" date="2019" name="Int. J. Syst. Evol. Microbiol.">
        <title>The Global Catalogue of Microorganisms (GCM) 10K type strain sequencing project: providing services to taxonomists for standard genome sequencing and annotation.</title>
        <authorList>
            <consortium name="The Broad Institute Genomics Platform"/>
            <consortium name="The Broad Institute Genome Sequencing Center for Infectious Disease"/>
            <person name="Wu L."/>
            <person name="Ma J."/>
        </authorList>
    </citation>
    <scope>NUCLEOTIDE SEQUENCE [LARGE SCALE GENOMIC DNA]</scope>
    <source>
        <strain evidence="4">JCM 12165</strain>
    </source>
</reference>
<evidence type="ECO:0000256" key="1">
    <source>
        <dbReference type="PROSITE-ProRule" id="PRU00339"/>
    </source>
</evidence>
<dbReference type="Gene3D" id="1.25.40.10">
    <property type="entry name" value="Tetratricopeptide repeat domain"/>
    <property type="match status" value="3"/>
</dbReference>
<dbReference type="Pfam" id="PF13432">
    <property type="entry name" value="TPR_16"/>
    <property type="match status" value="1"/>
</dbReference>
<comment type="caution">
    <text evidence="3">The sequence shown here is derived from an EMBL/GenBank/DDBJ whole genome shotgun (WGS) entry which is preliminary data.</text>
</comment>
<evidence type="ECO:0000259" key="2">
    <source>
        <dbReference type="Pfam" id="PF17128"/>
    </source>
</evidence>
<dbReference type="PROSITE" id="PS50005">
    <property type="entry name" value="TPR"/>
    <property type="match status" value="1"/>
</dbReference>
<evidence type="ECO:0000313" key="4">
    <source>
        <dbReference type="Proteomes" id="UP001597145"/>
    </source>
</evidence>
<dbReference type="Pfam" id="PF17128">
    <property type="entry name" value="DUF5107"/>
    <property type="match status" value="1"/>
</dbReference>
<gene>
    <name evidence="3" type="ORF">ACFSCY_26560</name>
</gene>
<dbReference type="InterPro" id="IPR011990">
    <property type="entry name" value="TPR-like_helical_dom_sf"/>
</dbReference>
<keyword evidence="4" id="KW-1185">Reference proteome</keyword>
<dbReference type="EMBL" id="JBHUCP010000023">
    <property type="protein sequence ID" value="MFD1532992.1"/>
    <property type="molecule type" value="Genomic_DNA"/>
</dbReference>
<name>A0ABW4FRT4_9PSEU</name>
<feature type="repeat" description="TPR" evidence="1">
    <location>
        <begin position="783"/>
        <end position="816"/>
    </location>
</feature>
<sequence length="1135" mass="122945">MSNGGSRRLPPRPAGQAGAGVAVWREPVTIDSYLPEAPDRYPAYLDRRVYQGSSGRVYPLPFHDRISPVREPVDWAAVHLENRWLRVMVLPELGGRIHVGHDRTRGYDFFHHNPVIKPALVGLTGPWIAGGVELNWPQHHRPATFLPTDVEIEHEPDGSVTVWCSDHDPFARMKGMHGVRLRPDRATLELRVRLYNRSERTQTFLWWANVAARVHGDYQSFFPRDVHVVADHAKRAVTAFPAADVPYYGIDYAAGHDEVGYAADGVEVRRDRLDWYRNIPVPTSYMCVGSREGFFGGYDHAARAGFVHVADPHTAVGKKQWTWGNAAFGRAWDRNLSDDGAAYVELMAGVFTDNQPDFSFIAPGETKVFSQVWYPIQEIGPVHAATVDAAVRVDVEPRGTARVGVAVTAERPGCVVRVEDGGGAVLAELVADVAPGRPHRASVELGAERAAGRLRVRVLHEGAELVVWDSLVPGTGAPVVPAREPAAPADVASVEELATIGGHLAQYRHATRSPEPYWREALRRDPGHVASGLGLAAAAYGRGELAEAESLLRAAVARLTALNANPADTTALYALGLVLERQGRAEEAYAAYARSAWTRAWRAAAGYRMARLDAAGGRDADALLRLEDVLRVEPEHLQARALCAIVLRRTGAADRAGELARATLAFDPLDSWTRDVLGLPVTADAQTCLDVALEHLGAGEPEAALRMLDVALAREPGRAIGQTAAGPLLHYHRADVLDALGRADAAPDARALARAADATWCFPSRLDDALVLERAVAADERDARARALLGHWLYAQGRAADAITMWQAAAELDPADPVVWRNLGLAAHNHLADAEQARAAYDRALAAADGGDARLLFESDQLDARRGVRPERRLERLLAGRELVESRDDATVVLAHLLLTAQRLDAARSLLLARDFQPWEGGEGQVLGVWDRLCRLKAARELAGGSAHKAVALVDAALDPPASLGEARHPLASTAALHLLRGDALSAAGDGSGAEAAWELAAAQQGDFLVMSTQVHSEATFSSVLALRRLGRDAEAQRLADALRDFCAELAANPPTVDYFATSLPSMLLFTEDAAVAQRRRVAFLRAQLDVLDGEPQRAADRLAGLLAEDPQHVDALELLGSLRTPHRTAVHEEV</sequence>
<dbReference type="PANTHER" id="PTHR12558:SF13">
    <property type="entry name" value="CELL DIVISION CYCLE PROTEIN 27 HOMOLOG"/>
    <property type="match status" value="1"/>
</dbReference>
<accession>A0ABW4FRT4</accession>
<evidence type="ECO:0000313" key="3">
    <source>
        <dbReference type="EMBL" id="MFD1532992.1"/>
    </source>
</evidence>
<dbReference type="SUPFAM" id="SSF48452">
    <property type="entry name" value="TPR-like"/>
    <property type="match status" value="2"/>
</dbReference>
<dbReference type="PANTHER" id="PTHR12558">
    <property type="entry name" value="CELL DIVISION CYCLE 16,23,27"/>
    <property type="match status" value="1"/>
</dbReference>
<dbReference type="InterPro" id="IPR019734">
    <property type="entry name" value="TPR_rpt"/>
</dbReference>
<feature type="domain" description="DUF5107" evidence="2">
    <location>
        <begin position="57"/>
        <end position="375"/>
    </location>
</feature>
<dbReference type="SMART" id="SM00028">
    <property type="entry name" value="TPR"/>
    <property type="match status" value="4"/>
</dbReference>
<dbReference type="Proteomes" id="UP001597145">
    <property type="component" value="Unassembled WGS sequence"/>
</dbReference>
<proteinExistence type="predicted"/>
<keyword evidence="1" id="KW-0802">TPR repeat</keyword>
<organism evidence="3 4">
    <name type="scientific">Pseudonocardia aurantiaca</name>
    <dbReference type="NCBI Taxonomy" id="75290"/>
    <lineage>
        <taxon>Bacteria</taxon>
        <taxon>Bacillati</taxon>
        <taxon>Actinomycetota</taxon>
        <taxon>Actinomycetes</taxon>
        <taxon>Pseudonocardiales</taxon>
        <taxon>Pseudonocardiaceae</taxon>
        <taxon>Pseudonocardia</taxon>
    </lineage>
</organism>
<dbReference type="RefSeq" id="WP_343983083.1">
    <property type="nucleotide sequence ID" value="NZ_BAAAJG010000016.1"/>
</dbReference>
<protein>
    <submittedName>
        <fullName evidence="3">DUF5107 domain-containing protein</fullName>
    </submittedName>
</protein>
<dbReference type="InterPro" id="IPR033396">
    <property type="entry name" value="DUF5107"/>
</dbReference>